<dbReference type="Pfam" id="PF13349">
    <property type="entry name" value="DUF4097"/>
    <property type="match status" value="1"/>
</dbReference>
<sequence length="266" mass="29605">MKHLKKIIVIAVVCVLIGGIGSAVAYSYYEPSMIEESAEITNPDIISFDIRVNNEAVKMVPSIDDSIRVELTGNAVSEKKNNLIVEENGSTLVIETENEKRKLFSFNFFDFNRTLTIYVPEREYESLQAEIDNGSIRVKEMNAQNVFATTKNGKINLLNIISDQVEVSTNNGKIELENVDGRLIGKTNNGAISLVSKELDRQIDFQTDNGSINIQTEKEPTNVVFDTKTNNGSINLFNDSSYDIITGEGENKIKLRTKNGSITVNK</sequence>
<evidence type="ECO:0000313" key="2">
    <source>
        <dbReference type="EMBL" id="SHN27725.1"/>
    </source>
</evidence>
<dbReference type="Gene3D" id="2.160.20.120">
    <property type="match status" value="1"/>
</dbReference>
<dbReference type="RefSeq" id="WP_073202649.1">
    <property type="nucleotide sequence ID" value="NZ_FRCZ01000006.1"/>
</dbReference>
<organism evidence="2 3">
    <name type="scientific">Gracilibacillus kekensis</name>
    <dbReference type="NCBI Taxonomy" id="1027249"/>
    <lineage>
        <taxon>Bacteria</taxon>
        <taxon>Bacillati</taxon>
        <taxon>Bacillota</taxon>
        <taxon>Bacilli</taxon>
        <taxon>Bacillales</taxon>
        <taxon>Bacillaceae</taxon>
        <taxon>Gracilibacillus</taxon>
    </lineage>
</organism>
<evidence type="ECO:0000259" key="1">
    <source>
        <dbReference type="Pfam" id="PF13349"/>
    </source>
</evidence>
<name>A0A1M7QAT3_9BACI</name>
<feature type="domain" description="DUF4097" evidence="1">
    <location>
        <begin position="49"/>
        <end position="179"/>
    </location>
</feature>
<dbReference type="AlphaFoldDB" id="A0A1M7QAT3"/>
<evidence type="ECO:0000313" key="3">
    <source>
        <dbReference type="Proteomes" id="UP000184184"/>
    </source>
</evidence>
<dbReference type="Proteomes" id="UP000184184">
    <property type="component" value="Unassembled WGS sequence"/>
</dbReference>
<reference evidence="2 3" key="1">
    <citation type="submission" date="2016-11" db="EMBL/GenBank/DDBJ databases">
        <authorList>
            <person name="Jaros S."/>
            <person name="Januszkiewicz K."/>
            <person name="Wedrychowicz H."/>
        </authorList>
    </citation>
    <scope>NUCLEOTIDE SEQUENCE [LARGE SCALE GENOMIC DNA]</scope>
    <source>
        <strain evidence="2 3">CGMCC 1.10681</strain>
    </source>
</reference>
<proteinExistence type="predicted"/>
<protein>
    <submittedName>
        <fullName evidence="2">Putative adhesin</fullName>
    </submittedName>
</protein>
<dbReference type="InterPro" id="IPR025164">
    <property type="entry name" value="Toastrack_DUF4097"/>
</dbReference>
<dbReference type="OrthoDB" id="2588856at2"/>
<gene>
    <name evidence="2" type="ORF">SAMN05216179_2994</name>
</gene>
<accession>A0A1M7QAT3</accession>
<dbReference type="EMBL" id="FRCZ01000006">
    <property type="protein sequence ID" value="SHN27725.1"/>
    <property type="molecule type" value="Genomic_DNA"/>
</dbReference>
<dbReference type="STRING" id="1027249.SAMN05216179_2994"/>
<keyword evidence="3" id="KW-1185">Reference proteome</keyword>